<evidence type="ECO:0000313" key="2">
    <source>
        <dbReference type="Proteomes" id="UP001055439"/>
    </source>
</evidence>
<dbReference type="Proteomes" id="UP001055439">
    <property type="component" value="Chromosome 3"/>
</dbReference>
<gene>
    <name evidence="1" type="ORF">MUK42_34033</name>
</gene>
<protein>
    <submittedName>
        <fullName evidence="1">Uncharacterized protein</fullName>
    </submittedName>
</protein>
<accession>A0A9E7FE55</accession>
<organism evidence="1 2">
    <name type="scientific">Musa troglodytarum</name>
    <name type="common">fe'i banana</name>
    <dbReference type="NCBI Taxonomy" id="320322"/>
    <lineage>
        <taxon>Eukaryota</taxon>
        <taxon>Viridiplantae</taxon>
        <taxon>Streptophyta</taxon>
        <taxon>Embryophyta</taxon>
        <taxon>Tracheophyta</taxon>
        <taxon>Spermatophyta</taxon>
        <taxon>Magnoliopsida</taxon>
        <taxon>Liliopsida</taxon>
        <taxon>Zingiberales</taxon>
        <taxon>Musaceae</taxon>
        <taxon>Musa</taxon>
    </lineage>
</organism>
<dbReference type="EMBL" id="CP097505">
    <property type="protein sequence ID" value="URD93800.1"/>
    <property type="molecule type" value="Genomic_DNA"/>
</dbReference>
<dbReference type="AlphaFoldDB" id="A0A9E7FE55"/>
<proteinExistence type="predicted"/>
<evidence type="ECO:0000313" key="1">
    <source>
        <dbReference type="EMBL" id="URD93800.1"/>
    </source>
</evidence>
<keyword evidence="2" id="KW-1185">Reference proteome</keyword>
<sequence length="67" mass="7615">MLAGSQAKIGIYRKNPRILLSATSRDSVSIEDPESLDKVRDLLGFWIILVEFKLRLRAWAACQLDLL</sequence>
<name>A0A9E7FE55_9LILI</name>
<reference evidence="1" key="1">
    <citation type="submission" date="2022-05" db="EMBL/GenBank/DDBJ databases">
        <title>The Musa troglodytarum L. genome provides insights into the mechanism of non-climacteric behaviour and enrichment of carotenoids.</title>
        <authorList>
            <person name="Wang J."/>
        </authorList>
    </citation>
    <scope>NUCLEOTIDE SEQUENCE</scope>
    <source>
        <tissue evidence="1">Leaf</tissue>
    </source>
</reference>